<keyword evidence="2" id="KW-0539">Nucleus</keyword>
<dbReference type="PROSITE" id="PS00463">
    <property type="entry name" value="ZN2_CY6_FUNGAL_1"/>
    <property type="match status" value="1"/>
</dbReference>
<dbReference type="CDD" id="cd00067">
    <property type="entry name" value="GAL4"/>
    <property type="match status" value="1"/>
</dbReference>
<dbReference type="SUPFAM" id="SSF57701">
    <property type="entry name" value="Zn2/Cys6 DNA-binding domain"/>
    <property type="match status" value="1"/>
</dbReference>
<dbReference type="InterPro" id="IPR036864">
    <property type="entry name" value="Zn2-C6_fun-type_DNA-bd_sf"/>
</dbReference>
<accession>A0A167EG17</accession>
<sequence length="478" mass="54377">MTNSHPAIVDETWSHLNKLIADAPCWTCRRRRLKCDNIKPACVKCTRAGIQCLGYGPKRPLAWVGLGRRTKPTHRLADSEKTGSNETAASPPSQTGEIAIRIADDETECFRILKSPSNFLFENYDSAALEYIQYYEQRCCMECSIYEENSVNPFRQFLPLMQSSPLVHHTIVSLAAHHRARCATPLRWPRRLSYCSNGSSKAEMSYNDMVSTQMLTSAHYASALDHKRRAIQHLRQALKSADYSDSVIVSTLLLIWVELLESGYKSWRYHLDGMRGLLTSRTKPGHVESNEASPLASSAIWSFEDYLEEKAHGHVLPSELGFHAAKLFDQLERFSCLDWAASYPQSSQTEQRNHLACAYKAAIKIYGLRALLWYDSEPTDMQEVVQNAVSHMEMISPQDNHFKGCLWPAFIVGAEASDITQRLAITSILLNMYNLLHTRNVEKGLQALERIWRQRESTDKKTSWIEDLCEDGEELLLV</sequence>
<dbReference type="InterPro" id="IPR021858">
    <property type="entry name" value="Fun_TF"/>
</dbReference>
<feature type="region of interest" description="Disordered" evidence="3">
    <location>
        <begin position="74"/>
        <end position="96"/>
    </location>
</feature>
<name>A0A167EG17_COLIC</name>
<dbReference type="PROSITE" id="PS50048">
    <property type="entry name" value="ZN2_CY6_FUNGAL_2"/>
    <property type="match status" value="1"/>
</dbReference>
<dbReference type="AlphaFoldDB" id="A0A167EG17"/>
<dbReference type="GO" id="GO:0000981">
    <property type="term" value="F:DNA-binding transcription factor activity, RNA polymerase II-specific"/>
    <property type="evidence" value="ECO:0007669"/>
    <property type="project" value="InterPro"/>
</dbReference>
<feature type="compositionally biased region" description="Polar residues" evidence="3">
    <location>
        <begin position="84"/>
        <end position="96"/>
    </location>
</feature>
<protein>
    <submittedName>
        <fullName evidence="5">C6 finger domain-containing protein</fullName>
    </submittedName>
</protein>
<reference evidence="5 6" key="1">
    <citation type="submission" date="2015-06" db="EMBL/GenBank/DDBJ databases">
        <title>Survival trade-offs in plant roots during colonization by closely related pathogenic and mutualistic fungi.</title>
        <authorList>
            <person name="Hacquard S."/>
            <person name="Kracher B."/>
            <person name="Hiruma K."/>
            <person name="Weinman A."/>
            <person name="Muench P."/>
            <person name="Garrido Oter R."/>
            <person name="Ver Loren van Themaat E."/>
            <person name="Dallerey J.-F."/>
            <person name="Damm U."/>
            <person name="Henrissat B."/>
            <person name="Lespinet O."/>
            <person name="Thon M."/>
            <person name="Kemen E."/>
            <person name="McHardy A.C."/>
            <person name="Schulze-Lefert P."/>
            <person name="O'Connell R.J."/>
        </authorList>
    </citation>
    <scope>NUCLEOTIDE SEQUENCE [LARGE SCALE GENOMIC DNA]</scope>
    <source>
        <strain evidence="5 6">MAFF 238704</strain>
    </source>
</reference>
<comment type="subcellular location">
    <subcellularLocation>
        <location evidence="1">Nucleus</location>
    </subcellularLocation>
</comment>
<dbReference type="PANTHER" id="PTHR37534">
    <property type="entry name" value="TRANSCRIPTIONAL ACTIVATOR PROTEIN UGA3"/>
    <property type="match status" value="1"/>
</dbReference>
<evidence type="ECO:0000256" key="3">
    <source>
        <dbReference type="SAM" id="MobiDB-lite"/>
    </source>
</evidence>
<evidence type="ECO:0000256" key="1">
    <source>
        <dbReference type="ARBA" id="ARBA00004123"/>
    </source>
</evidence>
<evidence type="ECO:0000313" key="5">
    <source>
        <dbReference type="EMBL" id="KZL85089.1"/>
    </source>
</evidence>
<dbReference type="Pfam" id="PF11951">
    <property type="entry name" value="Fungal_trans_2"/>
    <property type="match status" value="2"/>
</dbReference>
<dbReference type="GO" id="GO:0045944">
    <property type="term" value="P:positive regulation of transcription by RNA polymerase II"/>
    <property type="evidence" value="ECO:0007669"/>
    <property type="project" value="TreeGrafter"/>
</dbReference>
<dbReference type="EMBL" id="LFIW01000732">
    <property type="protein sequence ID" value="KZL85089.1"/>
    <property type="molecule type" value="Genomic_DNA"/>
</dbReference>
<dbReference type="InterPro" id="IPR001138">
    <property type="entry name" value="Zn2Cys6_DnaBD"/>
</dbReference>
<dbReference type="GO" id="GO:0008270">
    <property type="term" value="F:zinc ion binding"/>
    <property type="evidence" value="ECO:0007669"/>
    <property type="project" value="InterPro"/>
</dbReference>
<evidence type="ECO:0000256" key="2">
    <source>
        <dbReference type="ARBA" id="ARBA00023242"/>
    </source>
</evidence>
<comment type="caution">
    <text evidence="5">The sequence shown here is derived from an EMBL/GenBank/DDBJ whole genome shotgun (WGS) entry which is preliminary data.</text>
</comment>
<dbReference type="PANTHER" id="PTHR37534:SF8">
    <property type="entry name" value="ZN(II)2CYS6 TRANSCRIPTION FACTOR (EUROFUNG)"/>
    <property type="match status" value="1"/>
</dbReference>
<proteinExistence type="predicted"/>
<dbReference type="Proteomes" id="UP000076584">
    <property type="component" value="Unassembled WGS sequence"/>
</dbReference>
<feature type="domain" description="Zn(2)-C6 fungal-type" evidence="4">
    <location>
        <begin position="24"/>
        <end position="52"/>
    </location>
</feature>
<gene>
    <name evidence="5" type="ORF">CI238_11187</name>
</gene>
<dbReference type="GO" id="GO:0005634">
    <property type="term" value="C:nucleus"/>
    <property type="evidence" value="ECO:0007669"/>
    <property type="project" value="UniProtKB-SubCell"/>
</dbReference>
<evidence type="ECO:0000259" key="4">
    <source>
        <dbReference type="PROSITE" id="PS50048"/>
    </source>
</evidence>
<evidence type="ECO:0000313" key="6">
    <source>
        <dbReference type="Proteomes" id="UP000076584"/>
    </source>
</evidence>
<dbReference type="GO" id="GO:0000976">
    <property type="term" value="F:transcription cis-regulatory region binding"/>
    <property type="evidence" value="ECO:0007669"/>
    <property type="project" value="TreeGrafter"/>
</dbReference>
<keyword evidence="6" id="KW-1185">Reference proteome</keyword>
<dbReference type="SMART" id="SM00066">
    <property type="entry name" value="GAL4"/>
    <property type="match status" value="1"/>
</dbReference>
<dbReference type="Pfam" id="PF00172">
    <property type="entry name" value="Zn_clus"/>
    <property type="match status" value="1"/>
</dbReference>
<dbReference type="Gene3D" id="4.10.240.10">
    <property type="entry name" value="Zn(2)-C6 fungal-type DNA-binding domain"/>
    <property type="match status" value="1"/>
</dbReference>
<dbReference type="STRING" id="1573173.A0A167EG17"/>
<organism evidence="5 6">
    <name type="scientific">Colletotrichum incanum</name>
    <name type="common">Soybean anthracnose fungus</name>
    <dbReference type="NCBI Taxonomy" id="1573173"/>
    <lineage>
        <taxon>Eukaryota</taxon>
        <taxon>Fungi</taxon>
        <taxon>Dikarya</taxon>
        <taxon>Ascomycota</taxon>
        <taxon>Pezizomycotina</taxon>
        <taxon>Sordariomycetes</taxon>
        <taxon>Hypocreomycetidae</taxon>
        <taxon>Glomerellales</taxon>
        <taxon>Glomerellaceae</taxon>
        <taxon>Colletotrichum</taxon>
        <taxon>Colletotrichum spaethianum species complex</taxon>
    </lineage>
</organism>